<keyword evidence="4" id="KW-0325">Glycoprotein</keyword>
<dbReference type="Gene3D" id="2.60.40.10">
    <property type="entry name" value="Immunoglobulins"/>
    <property type="match status" value="3"/>
</dbReference>
<dbReference type="PANTHER" id="PTHR11738">
    <property type="entry name" value="MHC CLASS I NK CELL RECEPTOR"/>
    <property type="match status" value="1"/>
</dbReference>
<dbReference type="PROSITE" id="PS50835">
    <property type="entry name" value="IG_LIKE"/>
    <property type="match status" value="3"/>
</dbReference>
<sequence>RTVGATAVFCTGRHPPTAGPFPKPTLLAQSGLGVTPRTNIILWCSRPRLSSFQKVTFTLWKSGTQEPLQQQPTADLWTDFSLSSLSPEDTGRYRCAYRTASGRLSEPSDALELVVPGERSLPKPSLSALPGQMVEPGQHVTLQCRKPPGSALWRATFTLLKVGSPQSLQSQSPAGTSADFPLLSVRAQDVGNYTCVYYGRMAPYQVSEPSDALEIWLWSGEDELPKPSLSASPGQEVVSGTNVTLLCWGPSWATRFVLYKEGDEEILHSMEAHEGQGQFLLTHVTPKDSGNYSCSYQLGTNESLWKQPSDALELLVRVSILSKIMYGDSSLHPNPCSDSGNKLIIIFSCVSFLLLLCLLLFAFLCHGSISTGEFGGERRKQK</sequence>
<keyword evidence="6" id="KW-0812">Transmembrane</keyword>
<dbReference type="PANTHER" id="PTHR11738:SF157">
    <property type="entry name" value="T-CELL-INTERACTING, ACTIVATING RECEPTOR ON MYELOID CELLS PROTEIN 1"/>
    <property type="match status" value="1"/>
</dbReference>
<dbReference type="InterPro" id="IPR007110">
    <property type="entry name" value="Ig-like_dom"/>
</dbReference>
<dbReference type="FunFam" id="2.60.40.10:FF:000049">
    <property type="entry name" value="Leukocyte immunoglobulin-like receptor subfamily B member 1"/>
    <property type="match status" value="2"/>
</dbReference>
<evidence type="ECO:0000256" key="5">
    <source>
        <dbReference type="ARBA" id="ARBA00023319"/>
    </source>
</evidence>
<dbReference type="InterPro" id="IPR050412">
    <property type="entry name" value="Ig-like_Receptors_ImmuneReg"/>
</dbReference>
<dbReference type="InterPro" id="IPR003599">
    <property type="entry name" value="Ig_sub"/>
</dbReference>
<keyword evidence="6" id="KW-0472">Membrane</keyword>
<dbReference type="SMART" id="SM00408">
    <property type="entry name" value="IGc2"/>
    <property type="match status" value="2"/>
</dbReference>
<keyword evidence="1" id="KW-0732">Signal</keyword>
<evidence type="ECO:0000313" key="8">
    <source>
        <dbReference type="Ensembl" id="ENSSHAP00000001109.2"/>
    </source>
</evidence>
<feature type="domain" description="Ig-like" evidence="7">
    <location>
        <begin position="16"/>
        <end position="105"/>
    </location>
</feature>
<dbReference type="Proteomes" id="UP000007648">
    <property type="component" value="Unassembled WGS sequence"/>
</dbReference>
<accession>G3VD55</accession>
<reference evidence="8" key="3">
    <citation type="submission" date="2025-09" db="UniProtKB">
        <authorList>
            <consortium name="Ensembl"/>
        </authorList>
    </citation>
    <scope>IDENTIFICATION</scope>
</reference>
<dbReference type="InterPro" id="IPR003598">
    <property type="entry name" value="Ig_sub2"/>
</dbReference>
<dbReference type="GO" id="GO:0002764">
    <property type="term" value="P:immune response-regulating signaling pathway"/>
    <property type="evidence" value="ECO:0007669"/>
    <property type="project" value="TreeGrafter"/>
</dbReference>
<evidence type="ECO:0000313" key="9">
    <source>
        <dbReference type="Proteomes" id="UP000007648"/>
    </source>
</evidence>
<feature type="transmembrane region" description="Helical" evidence="6">
    <location>
        <begin position="343"/>
        <end position="364"/>
    </location>
</feature>
<dbReference type="InterPro" id="IPR013783">
    <property type="entry name" value="Ig-like_fold"/>
</dbReference>
<keyword evidence="3" id="KW-1015">Disulfide bond</keyword>
<dbReference type="GO" id="GO:0005886">
    <property type="term" value="C:plasma membrane"/>
    <property type="evidence" value="ECO:0007669"/>
    <property type="project" value="TreeGrafter"/>
</dbReference>
<keyword evidence="9" id="KW-1185">Reference proteome</keyword>
<dbReference type="GeneTree" id="ENSGT01150000286974"/>
<name>G3VD55_SARHA</name>
<feature type="domain" description="Ig-like" evidence="7">
    <location>
        <begin position="124"/>
        <end position="207"/>
    </location>
</feature>
<evidence type="ECO:0000256" key="6">
    <source>
        <dbReference type="SAM" id="Phobius"/>
    </source>
</evidence>
<evidence type="ECO:0000256" key="2">
    <source>
        <dbReference type="ARBA" id="ARBA00022737"/>
    </source>
</evidence>
<dbReference type="SUPFAM" id="SSF48726">
    <property type="entry name" value="Immunoglobulin"/>
    <property type="match status" value="3"/>
</dbReference>
<dbReference type="SMART" id="SM00409">
    <property type="entry name" value="IG"/>
    <property type="match status" value="3"/>
</dbReference>
<evidence type="ECO:0000256" key="3">
    <source>
        <dbReference type="ARBA" id="ARBA00023157"/>
    </source>
</evidence>
<dbReference type="InParanoid" id="G3VD55"/>
<dbReference type="FunFam" id="2.60.40.10:FF:000033">
    <property type="entry name" value="Killer cell immunoglobulin-like receptor"/>
    <property type="match status" value="1"/>
</dbReference>
<keyword evidence="5" id="KW-0393">Immunoglobulin domain</keyword>
<organism evidence="8 9">
    <name type="scientific">Sarcophilus harrisii</name>
    <name type="common">Tasmanian devil</name>
    <name type="synonym">Sarcophilus laniarius</name>
    <dbReference type="NCBI Taxonomy" id="9305"/>
    <lineage>
        <taxon>Eukaryota</taxon>
        <taxon>Metazoa</taxon>
        <taxon>Chordata</taxon>
        <taxon>Craniata</taxon>
        <taxon>Vertebrata</taxon>
        <taxon>Euteleostomi</taxon>
        <taxon>Mammalia</taxon>
        <taxon>Metatheria</taxon>
        <taxon>Dasyuromorphia</taxon>
        <taxon>Dasyuridae</taxon>
        <taxon>Sarcophilus</taxon>
    </lineage>
</organism>
<protein>
    <recommendedName>
        <fullName evidence="7">Ig-like domain-containing protein</fullName>
    </recommendedName>
</protein>
<reference evidence="8" key="2">
    <citation type="submission" date="2025-08" db="UniProtKB">
        <authorList>
            <consortium name="Ensembl"/>
        </authorList>
    </citation>
    <scope>IDENTIFICATION</scope>
</reference>
<dbReference type="Ensembl" id="ENSSHAT00000001124.2">
    <property type="protein sequence ID" value="ENSSHAP00000001109.2"/>
    <property type="gene ID" value="ENSSHAG00000002383.2"/>
</dbReference>
<dbReference type="AlphaFoldDB" id="G3VD55"/>
<dbReference type="Pfam" id="PF13895">
    <property type="entry name" value="Ig_2"/>
    <property type="match status" value="3"/>
</dbReference>
<reference evidence="8 9" key="1">
    <citation type="journal article" date="2011" name="Proc. Natl. Acad. Sci. U.S.A.">
        <title>Genetic diversity and population structure of the endangered marsupial Sarcophilus harrisii (Tasmanian devil).</title>
        <authorList>
            <person name="Miller W."/>
            <person name="Hayes V.M."/>
            <person name="Ratan A."/>
            <person name="Petersen D.C."/>
            <person name="Wittekindt N.E."/>
            <person name="Miller J."/>
            <person name="Walenz B."/>
            <person name="Knight J."/>
            <person name="Qi J."/>
            <person name="Zhao F."/>
            <person name="Wang Q."/>
            <person name="Bedoya-Reina O.C."/>
            <person name="Katiyar N."/>
            <person name="Tomsho L.P."/>
            <person name="Kasson L.M."/>
            <person name="Hardie R.A."/>
            <person name="Woodbridge P."/>
            <person name="Tindall E.A."/>
            <person name="Bertelsen M.F."/>
            <person name="Dixon D."/>
            <person name="Pyecroft S."/>
            <person name="Helgen K.M."/>
            <person name="Lesk A.M."/>
            <person name="Pringle T.H."/>
            <person name="Patterson N."/>
            <person name="Zhang Y."/>
            <person name="Kreiss A."/>
            <person name="Woods G.M."/>
            <person name="Jones M.E."/>
            <person name="Schuster S.C."/>
        </authorList>
    </citation>
    <scope>NUCLEOTIDE SEQUENCE [LARGE SCALE GENOMIC DNA]</scope>
</reference>
<proteinExistence type="predicted"/>
<feature type="domain" description="Ig-like" evidence="7">
    <location>
        <begin position="227"/>
        <end position="294"/>
    </location>
</feature>
<evidence type="ECO:0000256" key="4">
    <source>
        <dbReference type="ARBA" id="ARBA00023180"/>
    </source>
</evidence>
<evidence type="ECO:0000259" key="7">
    <source>
        <dbReference type="PROSITE" id="PS50835"/>
    </source>
</evidence>
<dbReference type="InterPro" id="IPR036179">
    <property type="entry name" value="Ig-like_dom_sf"/>
</dbReference>
<evidence type="ECO:0000256" key="1">
    <source>
        <dbReference type="ARBA" id="ARBA00022729"/>
    </source>
</evidence>
<keyword evidence="6" id="KW-1133">Transmembrane helix</keyword>
<keyword evidence="2" id="KW-0677">Repeat</keyword>